<reference evidence="1 2" key="1">
    <citation type="submission" date="2019-09" db="EMBL/GenBank/DDBJ databases">
        <authorList>
            <person name="Depoorter E."/>
        </authorList>
    </citation>
    <scope>NUCLEOTIDE SEQUENCE [LARGE SCALE GENOMIC DNA]</scope>
    <source>
        <strain evidence="1 2">R-17378</strain>
    </source>
</reference>
<dbReference type="InterPro" id="IPR057117">
    <property type="entry name" value="Pam3_gp59"/>
</dbReference>
<evidence type="ECO:0000313" key="1">
    <source>
        <dbReference type="EMBL" id="VWD40277.1"/>
    </source>
</evidence>
<dbReference type="EMBL" id="CABVQG010000055">
    <property type="protein sequence ID" value="VWD40277.1"/>
    <property type="molecule type" value="Genomic_DNA"/>
</dbReference>
<sequence>MYHTFQRILAISRMEFGMPQATDDLREEWTDSTALEWLAGNFRWPDRMIRARKGYVPTEKDLRAITYMVTEWDFSWEGS</sequence>
<name>A0ABY6Y5M9_9BURK</name>
<protein>
    <submittedName>
        <fullName evidence="1">Uncharacterized protein</fullName>
    </submittedName>
</protein>
<gene>
    <name evidence="1" type="ORF">BLA17378_07991</name>
</gene>
<dbReference type="Pfam" id="PF23986">
    <property type="entry name" value="Pam3_gp59"/>
    <property type="match status" value="1"/>
</dbReference>
<keyword evidence="2" id="KW-1185">Reference proteome</keyword>
<dbReference type="RefSeq" id="WP_217481404.1">
    <property type="nucleotide sequence ID" value="NZ_CABVQG010000055.1"/>
</dbReference>
<organism evidence="1 2">
    <name type="scientific">Burkholderia aenigmatica</name>
    <dbReference type="NCBI Taxonomy" id="2015348"/>
    <lineage>
        <taxon>Bacteria</taxon>
        <taxon>Pseudomonadati</taxon>
        <taxon>Pseudomonadota</taxon>
        <taxon>Betaproteobacteria</taxon>
        <taxon>Burkholderiales</taxon>
        <taxon>Burkholderiaceae</taxon>
        <taxon>Burkholderia</taxon>
        <taxon>Burkholderia cepacia complex</taxon>
    </lineage>
</organism>
<accession>A0ABY6Y5M9</accession>
<dbReference type="Proteomes" id="UP000494120">
    <property type="component" value="Unassembled WGS sequence"/>
</dbReference>
<proteinExistence type="predicted"/>
<evidence type="ECO:0000313" key="2">
    <source>
        <dbReference type="Proteomes" id="UP000494120"/>
    </source>
</evidence>
<comment type="caution">
    <text evidence="1">The sequence shown here is derived from an EMBL/GenBank/DDBJ whole genome shotgun (WGS) entry which is preliminary data.</text>
</comment>